<evidence type="ECO:0000256" key="11">
    <source>
        <dbReference type="ARBA" id="ARBA00023157"/>
    </source>
</evidence>
<feature type="chain" id="PRO_5020937905" description="laccase" evidence="14">
    <location>
        <begin position="24"/>
        <end position="532"/>
    </location>
</feature>
<evidence type="ECO:0000256" key="7">
    <source>
        <dbReference type="ARBA" id="ARBA00022723"/>
    </source>
</evidence>
<evidence type="ECO:0000256" key="9">
    <source>
        <dbReference type="ARBA" id="ARBA00023002"/>
    </source>
</evidence>
<comment type="catalytic activity">
    <reaction evidence="1">
        <text>4 hydroquinone + O2 = 4 benzosemiquinone + 2 H2O</text>
        <dbReference type="Rhea" id="RHEA:11276"/>
        <dbReference type="ChEBI" id="CHEBI:15377"/>
        <dbReference type="ChEBI" id="CHEBI:15379"/>
        <dbReference type="ChEBI" id="CHEBI:17594"/>
        <dbReference type="ChEBI" id="CHEBI:17977"/>
        <dbReference type="EC" id="1.10.3.2"/>
    </reaction>
</comment>
<keyword evidence="10" id="KW-0186">Copper</keyword>
<dbReference type="SUPFAM" id="SSF49503">
    <property type="entry name" value="Cupredoxins"/>
    <property type="match status" value="3"/>
</dbReference>
<dbReference type="GO" id="GO:0052716">
    <property type="term" value="F:hydroquinone:oxygen oxidoreductase activity"/>
    <property type="evidence" value="ECO:0007669"/>
    <property type="project" value="UniProtKB-EC"/>
</dbReference>
<evidence type="ECO:0000256" key="12">
    <source>
        <dbReference type="ARBA" id="ARBA00023180"/>
    </source>
</evidence>
<evidence type="ECO:0000256" key="10">
    <source>
        <dbReference type="ARBA" id="ARBA00023008"/>
    </source>
</evidence>
<evidence type="ECO:0000256" key="1">
    <source>
        <dbReference type="ARBA" id="ARBA00000349"/>
    </source>
</evidence>
<dbReference type="PROSITE" id="PS00080">
    <property type="entry name" value="MULTICOPPER_OXIDASE2"/>
    <property type="match status" value="1"/>
</dbReference>
<dbReference type="InterPro" id="IPR045087">
    <property type="entry name" value="Cu-oxidase_fam"/>
</dbReference>
<dbReference type="EMBL" id="RWJN01000129">
    <property type="protein sequence ID" value="TCD66597.1"/>
    <property type="molecule type" value="Genomic_DNA"/>
</dbReference>
<keyword evidence="9" id="KW-0560">Oxidoreductase</keyword>
<dbReference type="Proteomes" id="UP000292702">
    <property type="component" value="Unassembled WGS sequence"/>
</dbReference>
<dbReference type="GO" id="GO:0046274">
    <property type="term" value="P:lignin catabolic process"/>
    <property type="evidence" value="ECO:0007669"/>
    <property type="project" value="UniProtKB-KW"/>
</dbReference>
<evidence type="ECO:0000259" key="15">
    <source>
        <dbReference type="Pfam" id="PF00394"/>
    </source>
</evidence>
<organism evidence="18 19">
    <name type="scientific">Steccherinum ochraceum</name>
    <dbReference type="NCBI Taxonomy" id="92696"/>
    <lineage>
        <taxon>Eukaryota</taxon>
        <taxon>Fungi</taxon>
        <taxon>Dikarya</taxon>
        <taxon>Basidiomycota</taxon>
        <taxon>Agaricomycotina</taxon>
        <taxon>Agaricomycetes</taxon>
        <taxon>Polyporales</taxon>
        <taxon>Steccherinaceae</taxon>
        <taxon>Steccherinum</taxon>
    </lineage>
</organism>
<reference evidence="18 19" key="1">
    <citation type="submission" date="2018-11" db="EMBL/GenBank/DDBJ databases">
        <title>Genome assembly of Steccherinum ochraceum LE-BIN_3174, the white-rot fungus of the Steccherinaceae family (The Residual Polyporoid clade, Polyporales, Basidiomycota).</title>
        <authorList>
            <person name="Fedorova T.V."/>
            <person name="Glazunova O.A."/>
            <person name="Landesman E.O."/>
            <person name="Moiseenko K.V."/>
            <person name="Psurtseva N.V."/>
            <person name="Savinova O.S."/>
            <person name="Shakhova N.V."/>
            <person name="Tyazhelova T.V."/>
            <person name="Vasina D.V."/>
        </authorList>
    </citation>
    <scope>NUCLEOTIDE SEQUENCE [LARGE SCALE GENOMIC DNA]</scope>
    <source>
        <strain evidence="18 19">LE-BIN_3174</strain>
    </source>
</reference>
<evidence type="ECO:0000256" key="3">
    <source>
        <dbReference type="ARBA" id="ARBA00004613"/>
    </source>
</evidence>
<feature type="domain" description="Plastocyanin-like" evidence="17">
    <location>
        <begin position="35"/>
        <end position="153"/>
    </location>
</feature>
<feature type="domain" description="Plastocyanin-like" evidence="16">
    <location>
        <begin position="372"/>
        <end position="492"/>
    </location>
</feature>
<feature type="domain" description="Plastocyanin-like" evidence="15">
    <location>
        <begin position="165"/>
        <end position="308"/>
    </location>
</feature>
<dbReference type="PANTHER" id="PTHR11709:SF511">
    <property type="entry name" value="LACCASE"/>
    <property type="match status" value="1"/>
</dbReference>
<dbReference type="GO" id="GO:0005507">
    <property type="term" value="F:copper ion binding"/>
    <property type="evidence" value="ECO:0007669"/>
    <property type="project" value="InterPro"/>
</dbReference>
<dbReference type="PANTHER" id="PTHR11709">
    <property type="entry name" value="MULTI-COPPER OXIDASE"/>
    <property type="match status" value="1"/>
</dbReference>
<evidence type="ECO:0000256" key="5">
    <source>
        <dbReference type="ARBA" id="ARBA00012297"/>
    </source>
</evidence>
<dbReference type="FunFam" id="2.60.40.420:FF:000045">
    <property type="entry name" value="Laccase 2"/>
    <property type="match status" value="1"/>
</dbReference>
<comment type="caution">
    <text evidence="18">The sequence shown here is derived from an EMBL/GenBank/DDBJ whole genome shotgun (WGS) entry which is preliminary data.</text>
</comment>
<dbReference type="AlphaFoldDB" id="A0A4V2MWL3"/>
<accession>A0A4V2MWL3</accession>
<keyword evidence="19" id="KW-1185">Reference proteome</keyword>
<proteinExistence type="inferred from homology"/>
<keyword evidence="6" id="KW-0964">Secreted</keyword>
<keyword evidence="14" id="KW-0732">Signal</keyword>
<keyword evidence="13" id="KW-0439">Lignin degradation</keyword>
<keyword evidence="8" id="KW-0677">Repeat</keyword>
<dbReference type="FunFam" id="2.60.40.420:FF:000112">
    <property type="entry name" value="Laccase B"/>
    <property type="match status" value="1"/>
</dbReference>
<dbReference type="CDD" id="cd13856">
    <property type="entry name" value="CuRO_1_Tv-LCC_like"/>
    <property type="match status" value="1"/>
</dbReference>
<dbReference type="PROSITE" id="PS00079">
    <property type="entry name" value="MULTICOPPER_OXIDASE1"/>
    <property type="match status" value="1"/>
</dbReference>
<dbReference type="Pfam" id="PF07731">
    <property type="entry name" value="Cu-oxidase_2"/>
    <property type="match status" value="1"/>
</dbReference>
<dbReference type="Gene3D" id="2.60.40.420">
    <property type="entry name" value="Cupredoxins - blue copper proteins"/>
    <property type="match status" value="3"/>
</dbReference>
<dbReference type="InterPro" id="IPR008972">
    <property type="entry name" value="Cupredoxin"/>
</dbReference>
<evidence type="ECO:0000313" key="18">
    <source>
        <dbReference type="EMBL" id="TCD66597.1"/>
    </source>
</evidence>
<keyword evidence="11" id="KW-1015">Disulfide bond</keyword>
<dbReference type="STRING" id="92696.A0A4V2MWL3"/>
<dbReference type="FunFam" id="2.60.40.420:FF:000125">
    <property type="entry name" value="Laccase 2"/>
    <property type="match status" value="1"/>
</dbReference>
<dbReference type="InterPro" id="IPR001117">
    <property type="entry name" value="Cu-oxidase_2nd"/>
</dbReference>
<dbReference type="InterPro" id="IPR033138">
    <property type="entry name" value="Cu_oxidase_CS"/>
</dbReference>
<evidence type="ECO:0000259" key="17">
    <source>
        <dbReference type="Pfam" id="PF07732"/>
    </source>
</evidence>
<feature type="signal peptide" evidence="14">
    <location>
        <begin position="1"/>
        <end position="23"/>
    </location>
</feature>
<dbReference type="InterPro" id="IPR011706">
    <property type="entry name" value="Cu-oxidase_C"/>
</dbReference>
<evidence type="ECO:0000256" key="2">
    <source>
        <dbReference type="ARBA" id="ARBA00001935"/>
    </source>
</evidence>
<evidence type="ECO:0000313" key="19">
    <source>
        <dbReference type="Proteomes" id="UP000292702"/>
    </source>
</evidence>
<evidence type="ECO:0000256" key="6">
    <source>
        <dbReference type="ARBA" id="ARBA00022525"/>
    </source>
</evidence>
<dbReference type="Pfam" id="PF00394">
    <property type="entry name" value="Cu-oxidase"/>
    <property type="match status" value="1"/>
</dbReference>
<dbReference type="InterPro" id="IPR011707">
    <property type="entry name" value="Cu-oxidase-like_N"/>
</dbReference>
<keyword evidence="12" id="KW-0325">Glycoprotein</keyword>
<dbReference type="EC" id="1.10.3.2" evidence="5"/>
<evidence type="ECO:0000256" key="8">
    <source>
        <dbReference type="ARBA" id="ARBA00022737"/>
    </source>
</evidence>
<gene>
    <name evidence="18" type="primary">LCC2_2</name>
    <name evidence="18" type="ORF">EIP91_001154</name>
</gene>
<sequence length="532" mass="58147">MASSFLSYFAAFVVLSLSVGVQAAIGPVTALNIVNRNISPDGFTRPAVLADGTFPGPLLRGNKGDHFQITVFDKLTNPDMLTDTSIHWHGFFQHDTNWADGPSFITQCPITSGSSFDYSFQVPDQAGTFWYHSHLSTQYCDGLRGPLIVYDPHDPQAHLYNVDDESTIITLADWYHVLAQKEPAGIPPVADATLINGLGRFTNGPASPLAVISVQFGKRYRMRLINMACDPNYMFSIDNHDMTIIEVDGVNSQPHTVEQIQIFAAQRYSFVLNANQRIGNYWIRAQPNSGNTTFYGGLNSAILRYHGAPIQDPKSTAETSPDLLDETDLHPLESLGVPGHPVLGGVDFAKNLEFGLDLNIGRFLVNNVSFSPPSVPVLLQVLSGAQQPQDLLPQGSVIPIPKNAAIEITMPGGIPGGGHPFHLHGHKFAVVRSAGSTNYNFHNPIWRDTVNIGGMGDNVTIRFTTDNPGPWFLHCHIDWHLDLGLAVVLAEDIPDTSRVNHPPQAWKDLCPKYNRAHPNADLTAALQIDGSS</sequence>
<evidence type="ECO:0000256" key="14">
    <source>
        <dbReference type="SAM" id="SignalP"/>
    </source>
</evidence>
<protein>
    <recommendedName>
        <fullName evidence="5">laccase</fullName>
        <ecNumber evidence="5">1.10.3.2</ecNumber>
    </recommendedName>
</protein>
<dbReference type="InterPro" id="IPR002355">
    <property type="entry name" value="Cu_oxidase_Cu_BS"/>
</dbReference>
<dbReference type="GO" id="GO:0005576">
    <property type="term" value="C:extracellular region"/>
    <property type="evidence" value="ECO:0007669"/>
    <property type="project" value="UniProtKB-SubCell"/>
</dbReference>
<evidence type="ECO:0000256" key="4">
    <source>
        <dbReference type="ARBA" id="ARBA00010609"/>
    </source>
</evidence>
<evidence type="ECO:0000259" key="16">
    <source>
        <dbReference type="Pfam" id="PF07731"/>
    </source>
</evidence>
<evidence type="ECO:0000256" key="13">
    <source>
        <dbReference type="ARBA" id="ARBA00023185"/>
    </source>
</evidence>
<dbReference type="OrthoDB" id="2121828at2759"/>
<dbReference type="CDD" id="cd13903">
    <property type="entry name" value="CuRO_3_Tv-LCC_like"/>
    <property type="match status" value="1"/>
</dbReference>
<comment type="similarity">
    <text evidence="4">Belongs to the multicopper oxidase family.</text>
</comment>
<name>A0A4V2MWL3_9APHY</name>
<keyword evidence="7" id="KW-0479">Metal-binding</keyword>
<dbReference type="Pfam" id="PF07732">
    <property type="entry name" value="Cu-oxidase_3"/>
    <property type="match status" value="1"/>
</dbReference>
<comment type="subcellular location">
    <subcellularLocation>
        <location evidence="3">Secreted</location>
    </subcellularLocation>
</comment>
<comment type="cofactor">
    <cofactor evidence="2">
        <name>Cu cation</name>
        <dbReference type="ChEBI" id="CHEBI:23378"/>
    </cofactor>
</comment>